<dbReference type="PROSITE" id="PS51184">
    <property type="entry name" value="JMJC"/>
    <property type="match status" value="1"/>
</dbReference>
<dbReference type="Pfam" id="PF10497">
    <property type="entry name" value="zf-4CXXC_R1"/>
    <property type="match status" value="1"/>
</dbReference>
<name>A0AAV8H201_9POAL</name>
<comment type="subcellular location">
    <subcellularLocation>
        <location evidence="1">Nucleus</location>
    </subcellularLocation>
</comment>
<evidence type="ECO:0000313" key="13">
    <source>
        <dbReference type="Proteomes" id="UP001140206"/>
    </source>
</evidence>
<dbReference type="InterPro" id="IPR018866">
    <property type="entry name" value="Znf-4CXXC_R1"/>
</dbReference>
<comment type="caution">
    <text evidence="12">The sequence shown here is derived from an EMBL/GenBank/DDBJ whole genome shotgun (WGS) entry which is preliminary data.</text>
</comment>
<dbReference type="PANTHER" id="PTHR12549">
    <property type="entry name" value="JMJC DOMAIN-CONTAINING HISTONE DEMETHYLATION PROTEIN"/>
    <property type="match status" value="1"/>
</dbReference>
<dbReference type="Proteomes" id="UP001140206">
    <property type="component" value="Chromosome 1"/>
</dbReference>
<dbReference type="PROSITE" id="PS50089">
    <property type="entry name" value="ZF_RING_2"/>
    <property type="match status" value="1"/>
</dbReference>
<keyword evidence="3" id="KW-0479">Metal-binding</keyword>
<sequence>MDGENRAASEEPPLPRKRQRKQVKNDDFRQLDSSDDDAPLSEVVKEKKRPNKVKTPRGPKDKFEVEMQENSGRTRKSGSRAQAKRKNNDENIDDTIPKKKKAPVKGDDAIMCHQCQRNDKGRVVWCKLCRKKRFCIPCIERWYSNMSEDEIAAKCPVCRVNCNCKSCLRMKGVTEPPKKDIPKSDIYRYYCYILNLLLPWLKEFQREQKAEKEIEAKIQGVSVSELEIQAAACSDDERVYCDRCRTSIIDFHRSCPECSYDLCLHCCAELRAGCLPGGKEVKIRQYEHRDKKYIFGDVSAGNQTHNKRSSRSQAPLNPPCKIENNKKDENSCFNWKASKVGSIPCAPVELDGCGGPNLELKCMHPEKFLSELELKAEKIVKGKDFSGDAFSMYPCPCFSSSGVVHSEIENLRRAADREGSSDNYIYCPTGKDAMQDTGLTHFQAHWARGEPVIVRNVLEQTSGLSWEPMVMWRALRERTNGKVDSEQFSVKAIDCLDLCEVEINIHMFFTGYEKGRCHSNRWPEMLKLKDWPPASSFYDRLPRHGAEFITALPFPEYTDPRYGPLNLAVKLPEKIIKPDLGPKTYIAYGFREELGRGDSVTKLHCDMSDAINVLMHTAEVEPAKWQMEQIKKLRKKQLQQDLDELQFHASLVASNSEASDIIENSCRMVVSSGQMQEEAAASKSSLDLISQERMTHIVDQQMEPNQHHLLSEINEPEEANGAHYQPSSLVTCEPGETSVGEKKVEYGGALWDIFRREDVPKLSEFLMKHSGEFRHIYCNPIKLVFHPIHDQTFYLTAEHKRKLKEEYGIEPWTFEQKLGEAVFIPAGCPHQVRNLKSCLKVALDFVSPENVRECIRLTEEFRLLPSEHRAKEDKLEVKKIALHAFKEIVEYLMKNPQSSSSELES</sequence>
<dbReference type="PROSITE" id="PS50835">
    <property type="entry name" value="IG_LIKE"/>
    <property type="match status" value="1"/>
</dbReference>
<evidence type="ECO:0000259" key="9">
    <source>
        <dbReference type="PROSITE" id="PS50089"/>
    </source>
</evidence>
<feature type="domain" description="Ig-like" evidence="10">
    <location>
        <begin position="582"/>
        <end position="682"/>
    </location>
</feature>
<keyword evidence="7" id="KW-0862">Zinc</keyword>
<protein>
    <submittedName>
        <fullName evidence="12">Transcription factor jumonji (JmjC) domain-containing protein</fullName>
    </submittedName>
</protein>
<feature type="compositionally biased region" description="Basic residues" evidence="8">
    <location>
        <begin position="46"/>
        <end position="57"/>
    </location>
</feature>
<evidence type="ECO:0000256" key="1">
    <source>
        <dbReference type="ARBA" id="ARBA00004123"/>
    </source>
</evidence>
<dbReference type="GO" id="GO:0006357">
    <property type="term" value="P:regulation of transcription by RNA polymerase II"/>
    <property type="evidence" value="ECO:0007669"/>
    <property type="project" value="TreeGrafter"/>
</dbReference>
<evidence type="ECO:0000259" key="10">
    <source>
        <dbReference type="PROSITE" id="PS50835"/>
    </source>
</evidence>
<evidence type="ECO:0000256" key="7">
    <source>
        <dbReference type="PROSITE-ProRule" id="PRU00175"/>
    </source>
</evidence>
<dbReference type="Pfam" id="PF02373">
    <property type="entry name" value="JmjC"/>
    <property type="match status" value="1"/>
</dbReference>
<evidence type="ECO:0000256" key="3">
    <source>
        <dbReference type="ARBA" id="ARBA00022723"/>
    </source>
</evidence>
<feature type="domain" description="RING-type" evidence="9">
    <location>
        <begin position="112"/>
        <end position="159"/>
    </location>
</feature>
<evidence type="ECO:0000313" key="12">
    <source>
        <dbReference type="EMBL" id="KAJ4810126.1"/>
    </source>
</evidence>
<dbReference type="GO" id="GO:0008270">
    <property type="term" value="F:zinc ion binding"/>
    <property type="evidence" value="ECO:0007669"/>
    <property type="project" value="UniProtKB-KW"/>
</dbReference>
<feature type="domain" description="JmjC" evidence="11">
    <location>
        <begin position="560"/>
        <end position="862"/>
    </location>
</feature>
<comment type="similarity">
    <text evidence="2">Belongs to the JARID1 histone demethylase family.</text>
</comment>
<dbReference type="PANTHER" id="PTHR12549:SF64">
    <property type="entry name" value="OS02G0828900 PROTEIN"/>
    <property type="match status" value="1"/>
</dbReference>
<gene>
    <name evidence="12" type="ORF">LUZ62_022692</name>
</gene>
<dbReference type="InterPro" id="IPR001841">
    <property type="entry name" value="Znf_RING"/>
</dbReference>
<dbReference type="Gene3D" id="2.60.120.650">
    <property type="entry name" value="Cupin"/>
    <property type="match status" value="1"/>
</dbReference>
<feature type="region of interest" description="Disordered" evidence="8">
    <location>
        <begin position="1"/>
        <end position="102"/>
    </location>
</feature>
<keyword evidence="7" id="KW-0863">Zinc-finger</keyword>
<evidence type="ECO:0000259" key="11">
    <source>
        <dbReference type="PROSITE" id="PS51184"/>
    </source>
</evidence>
<dbReference type="GO" id="GO:0000785">
    <property type="term" value="C:chromatin"/>
    <property type="evidence" value="ECO:0007669"/>
    <property type="project" value="TreeGrafter"/>
</dbReference>
<keyword evidence="4" id="KW-0805">Transcription regulation</keyword>
<dbReference type="SUPFAM" id="SSF51197">
    <property type="entry name" value="Clavaminate synthase-like"/>
    <property type="match status" value="1"/>
</dbReference>
<dbReference type="GO" id="GO:0031490">
    <property type="term" value="F:chromatin DNA binding"/>
    <property type="evidence" value="ECO:0007669"/>
    <property type="project" value="TreeGrafter"/>
</dbReference>
<accession>A0AAV8H201</accession>
<dbReference type="GO" id="GO:0003712">
    <property type="term" value="F:transcription coregulator activity"/>
    <property type="evidence" value="ECO:0007669"/>
    <property type="project" value="TreeGrafter"/>
</dbReference>
<dbReference type="EMBL" id="JAMFTS010000001">
    <property type="protein sequence ID" value="KAJ4810126.1"/>
    <property type="molecule type" value="Genomic_DNA"/>
</dbReference>
<evidence type="ECO:0000256" key="2">
    <source>
        <dbReference type="ARBA" id="ARBA00006801"/>
    </source>
</evidence>
<keyword evidence="13" id="KW-1185">Reference proteome</keyword>
<evidence type="ECO:0000256" key="4">
    <source>
        <dbReference type="ARBA" id="ARBA00023015"/>
    </source>
</evidence>
<dbReference type="InterPro" id="IPR045109">
    <property type="entry name" value="LSDs-like"/>
</dbReference>
<dbReference type="SMART" id="SM00558">
    <property type="entry name" value="JmjC"/>
    <property type="match status" value="1"/>
</dbReference>
<dbReference type="GO" id="GO:0032454">
    <property type="term" value="F:histone H3K9 demethylase activity"/>
    <property type="evidence" value="ECO:0007669"/>
    <property type="project" value="InterPro"/>
</dbReference>
<evidence type="ECO:0000256" key="8">
    <source>
        <dbReference type="SAM" id="MobiDB-lite"/>
    </source>
</evidence>
<dbReference type="InterPro" id="IPR003347">
    <property type="entry name" value="JmjC_dom"/>
</dbReference>
<feature type="compositionally biased region" description="Basic residues" evidence="8">
    <location>
        <begin position="73"/>
        <end position="85"/>
    </location>
</feature>
<keyword evidence="5" id="KW-0804">Transcription</keyword>
<reference evidence="12" key="1">
    <citation type="submission" date="2022-08" db="EMBL/GenBank/DDBJ databases">
        <authorList>
            <person name="Marques A."/>
        </authorList>
    </citation>
    <scope>NUCLEOTIDE SEQUENCE</scope>
    <source>
        <strain evidence="12">RhyPub2mFocal</strain>
        <tissue evidence="12">Leaves</tissue>
    </source>
</reference>
<keyword evidence="6" id="KW-0539">Nucleus</keyword>
<dbReference type="AlphaFoldDB" id="A0AAV8H201"/>
<dbReference type="InterPro" id="IPR007110">
    <property type="entry name" value="Ig-like_dom"/>
</dbReference>
<evidence type="ECO:0000256" key="6">
    <source>
        <dbReference type="ARBA" id="ARBA00023242"/>
    </source>
</evidence>
<organism evidence="12 13">
    <name type="scientific">Rhynchospora pubera</name>
    <dbReference type="NCBI Taxonomy" id="906938"/>
    <lineage>
        <taxon>Eukaryota</taxon>
        <taxon>Viridiplantae</taxon>
        <taxon>Streptophyta</taxon>
        <taxon>Embryophyta</taxon>
        <taxon>Tracheophyta</taxon>
        <taxon>Spermatophyta</taxon>
        <taxon>Magnoliopsida</taxon>
        <taxon>Liliopsida</taxon>
        <taxon>Poales</taxon>
        <taxon>Cyperaceae</taxon>
        <taxon>Cyperoideae</taxon>
        <taxon>Rhynchosporeae</taxon>
        <taxon>Rhynchospora</taxon>
    </lineage>
</organism>
<evidence type="ECO:0000256" key="5">
    <source>
        <dbReference type="ARBA" id="ARBA00023163"/>
    </source>
</evidence>
<dbReference type="GO" id="GO:0000118">
    <property type="term" value="C:histone deacetylase complex"/>
    <property type="evidence" value="ECO:0007669"/>
    <property type="project" value="TreeGrafter"/>
</dbReference>
<feature type="compositionally biased region" description="Basic and acidic residues" evidence="8">
    <location>
        <begin position="23"/>
        <end position="32"/>
    </location>
</feature>
<proteinExistence type="inferred from homology"/>